<name>A0ABX7FWP2_BRECH</name>
<dbReference type="RefSeq" id="WP_203357246.1">
    <property type="nucleotide sequence ID" value="NZ_CP069127.1"/>
</dbReference>
<reference evidence="1 2" key="1">
    <citation type="submission" date="2021-01" db="EMBL/GenBank/DDBJ databases">
        <title>Identification of strong promoters based on the transcriptome of Brevibacillus choshinensis.</title>
        <authorList>
            <person name="Yao D."/>
            <person name="Zhang K."/>
            <person name="Wu J."/>
        </authorList>
    </citation>
    <scope>NUCLEOTIDE SEQUENCE [LARGE SCALE GENOMIC DNA]</scope>
    <source>
        <strain evidence="1 2">HPD31-SP3</strain>
    </source>
</reference>
<proteinExistence type="predicted"/>
<keyword evidence="2" id="KW-1185">Reference proteome</keyword>
<dbReference type="EMBL" id="CP069127">
    <property type="protein sequence ID" value="QRG70272.1"/>
    <property type="molecule type" value="Genomic_DNA"/>
</dbReference>
<sequence length="481" mass="51236">MLSFLFGQKKKDRATEKNTAEDASFLGSQFGSYAARHEAEASRVAVDGMDSLRSMADSLRNVGVEQKQGNLFEIIEATKFNMDAASKGADIRAYVTALEGDPHAKADIVIRSGGKILDEVQAKSSNDAARLTRMVSDEKYRGMQKLVSMEKADRVRELAENRANSGSIYSEDYRDTLRNVKGKLTYKELHSSGTSYEETIHATEHTAAYSSQLESEQFKKEIGVTSAQAAAASAVVGGAVSLIKNGIAVSKGQASLEQAAKNTLKETGAAGMRGASTGAISAGIRTAAQKAGIDALAKSNVATSIAAGVVDMGVTMLRYAKGEISSEQAVEKIGQTGVSTASSIYAGAAAGAVFGPVGAVVGSMAGYMIATGLYQSSLSILNEAKLAEEEAQRVMALCDAAASEMRSRRAEFEAAMKQKLQYNDREFKKCFQLIDSGLAADRFVDTIVALEGFAQVFGKELKLSHFGEFDSYMKQDKPLIL</sequence>
<organism evidence="1 2">
    <name type="scientific">Brevibacillus choshinensis</name>
    <dbReference type="NCBI Taxonomy" id="54911"/>
    <lineage>
        <taxon>Bacteria</taxon>
        <taxon>Bacillati</taxon>
        <taxon>Bacillota</taxon>
        <taxon>Bacilli</taxon>
        <taxon>Bacillales</taxon>
        <taxon>Paenibacillaceae</taxon>
        <taxon>Brevibacillus</taxon>
    </lineage>
</organism>
<dbReference type="Proteomes" id="UP000596248">
    <property type="component" value="Chromosome"/>
</dbReference>
<accession>A0ABX7FWP2</accession>
<evidence type="ECO:0008006" key="3">
    <source>
        <dbReference type="Google" id="ProtNLM"/>
    </source>
</evidence>
<evidence type="ECO:0000313" key="2">
    <source>
        <dbReference type="Proteomes" id="UP000596248"/>
    </source>
</evidence>
<gene>
    <name evidence="1" type="ORF">JNE38_14830</name>
</gene>
<protein>
    <recommendedName>
        <fullName evidence="3">Tail tape measure protein</fullName>
    </recommendedName>
</protein>
<evidence type="ECO:0000313" key="1">
    <source>
        <dbReference type="EMBL" id="QRG70272.1"/>
    </source>
</evidence>